<keyword evidence="3 4" id="KW-0067">ATP-binding</keyword>
<comment type="catalytic activity">
    <reaction evidence="4">
        <text>(6S)-5-formyl-5,6,7,8-tetrahydrofolate + ATP = (6R)-5,10-methenyltetrahydrofolate + ADP + phosphate</text>
        <dbReference type="Rhea" id="RHEA:10488"/>
        <dbReference type="ChEBI" id="CHEBI:30616"/>
        <dbReference type="ChEBI" id="CHEBI:43474"/>
        <dbReference type="ChEBI" id="CHEBI:57455"/>
        <dbReference type="ChEBI" id="CHEBI:57457"/>
        <dbReference type="ChEBI" id="CHEBI:456216"/>
        <dbReference type="EC" id="6.3.3.2"/>
    </reaction>
</comment>
<organism evidence="5 6">
    <name type="scientific">Robertmurraya mangrovi</name>
    <dbReference type="NCBI Taxonomy" id="3098077"/>
    <lineage>
        <taxon>Bacteria</taxon>
        <taxon>Bacillati</taxon>
        <taxon>Bacillota</taxon>
        <taxon>Bacilli</taxon>
        <taxon>Bacillales</taxon>
        <taxon>Bacillaceae</taxon>
        <taxon>Robertmurraya</taxon>
    </lineage>
</organism>
<dbReference type="Gene3D" id="3.40.50.10420">
    <property type="entry name" value="NagB/RpiA/CoA transferase-like"/>
    <property type="match status" value="1"/>
</dbReference>
<evidence type="ECO:0000256" key="3">
    <source>
        <dbReference type="ARBA" id="ARBA00022840"/>
    </source>
</evidence>
<dbReference type="PIRSF" id="PIRSF006806">
    <property type="entry name" value="FTHF_cligase"/>
    <property type="match status" value="1"/>
</dbReference>
<gene>
    <name evidence="5" type="ORF">SM124_04435</name>
</gene>
<dbReference type="Pfam" id="PF01812">
    <property type="entry name" value="5-FTHF_cyc-lig"/>
    <property type="match status" value="1"/>
</dbReference>
<keyword evidence="4" id="KW-0460">Magnesium</keyword>
<dbReference type="Proteomes" id="UP001290455">
    <property type="component" value="Unassembled WGS sequence"/>
</dbReference>
<dbReference type="NCBIfam" id="TIGR02727">
    <property type="entry name" value="MTHFS_bact"/>
    <property type="match status" value="1"/>
</dbReference>
<dbReference type="RefSeq" id="WP_322445076.1">
    <property type="nucleotide sequence ID" value="NZ_JAXOFX010000002.1"/>
</dbReference>
<dbReference type="PANTHER" id="PTHR23407:SF1">
    <property type="entry name" value="5-FORMYLTETRAHYDROFOLATE CYCLO-LIGASE"/>
    <property type="match status" value="1"/>
</dbReference>
<dbReference type="EC" id="6.3.3.2" evidence="4"/>
<dbReference type="InterPro" id="IPR024185">
    <property type="entry name" value="FTHF_cligase-like_sf"/>
</dbReference>
<evidence type="ECO:0000313" key="5">
    <source>
        <dbReference type="EMBL" id="MDZ5470996.1"/>
    </source>
</evidence>
<comment type="caution">
    <text evidence="5">The sequence shown here is derived from an EMBL/GenBank/DDBJ whole genome shotgun (WGS) entry which is preliminary data.</text>
</comment>
<keyword evidence="2 4" id="KW-0547">Nucleotide-binding</keyword>
<evidence type="ECO:0000256" key="1">
    <source>
        <dbReference type="ARBA" id="ARBA00010638"/>
    </source>
</evidence>
<keyword evidence="4" id="KW-0479">Metal-binding</keyword>
<name>A0ABU5IV18_9BACI</name>
<keyword evidence="5" id="KW-0436">Ligase</keyword>
<dbReference type="PANTHER" id="PTHR23407">
    <property type="entry name" value="ATPASE INHIBITOR/5-FORMYLTETRAHYDROFOLATE CYCLO-LIGASE"/>
    <property type="match status" value="1"/>
</dbReference>
<proteinExistence type="inferred from homology"/>
<keyword evidence="5" id="KW-0614">Plasmid</keyword>
<reference evidence="5 6" key="1">
    <citation type="submission" date="2023-11" db="EMBL/GenBank/DDBJ databases">
        <title>Bacillus jintuensis, isolated from a mudflat on the Beibu Gulf coast.</title>
        <authorList>
            <person name="Li M."/>
        </authorList>
    </citation>
    <scope>NUCLEOTIDE SEQUENCE [LARGE SCALE GENOMIC DNA]</scope>
    <source>
        <strain evidence="5 6">31A1R</strain>
        <plasmid evidence="5">unnamed</plasmid>
    </source>
</reference>
<dbReference type="GO" id="GO:0030272">
    <property type="term" value="F:5-formyltetrahydrofolate cyclo-ligase activity"/>
    <property type="evidence" value="ECO:0007669"/>
    <property type="project" value="UniProtKB-EC"/>
</dbReference>
<dbReference type="InterPro" id="IPR037171">
    <property type="entry name" value="NagB/RpiA_transferase-like"/>
</dbReference>
<comment type="similarity">
    <text evidence="1 4">Belongs to the 5-formyltetrahydrofolate cyclo-ligase family.</text>
</comment>
<keyword evidence="6" id="KW-1185">Reference proteome</keyword>
<evidence type="ECO:0000256" key="2">
    <source>
        <dbReference type="ARBA" id="ARBA00022741"/>
    </source>
</evidence>
<evidence type="ECO:0000256" key="4">
    <source>
        <dbReference type="RuleBase" id="RU361279"/>
    </source>
</evidence>
<sequence length="189" mass="21680">MTDKKNLRKQIQYNLSSISKPSYEHMSYIIAQKLFQNPSWIKATTIAVTLSNPPEVDTFQIIRKAWEEGKKVVVPKCLPKTREMDFRILTKFSQLESVYSGLLEPIESETELIAKKDIQLVIVPGLGFSRKGFRLGFGGGYYDRFLIEYEGDTLSLAFEQQILESVPVEEHDIPVKQIISNEEIIVIHD</sequence>
<dbReference type="EMBL" id="JAXOFX010000002">
    <property type="protein sequence ID" value="MDZ5470996.1"/>
    <property type="molecule type" value="Genomic_DNA"/>
</dbReference>
<geneLocation type="plasmid" evidence="5">
    <name>unnamed</name>
</geneLocation>
<accession>A0ABU5IV18</accession>
<dbReference type="SUPFAM" id="SSF100950">
    <property type="entry name" value="NagB/RpiA/CoA transferase-like"/>
    <property type="match status" value="1"/>
</dbReference>
<comment type="cofactor">
    <cofactor evidence="4">
        <name>Mg(2+)</name>
        <dbReference type="ChEBI" id="CHEBI:18420"/>
    </cofactor>
</comment>
<protein>
    <recommendedName>
        <fullName evidence="4">5-formyltetrahydrofolate cyclo-ligase</fullName>
        <ecNumber evidence="4">6.3.3.2</ecNumber>
    </recommendedName>
</protein>
<dbReference type="InterPro" id="IPR002698">
    <property type="entry name" value="FTHF_cligase"/>
</dbReference>
<evidence type="ECO:0000313" key="6">
    <source>
        <dbReference type="Proteomes" id="UP001290455"/>
    </source>
</evidence>